<evidence type="ECO:0000313" key="1">
    <source>
        <dbReference type="EMBL" id="DAD95485.1"/>
    </source>
</evidence>
<proteinExistence type="predicted"/>
<reference evidence="1" key="1">
    <citation type="journal article" date="2021" name="Proc. Natl. Acad. Sci. U.S.A.">
        <title>A Catalog of Tens of Thousands of Viruses from Human Metagenomes Reveals Hidden Associations with Chronic Diseases.</title>
        <authorList>
            <person name="Tisza M.J."/>
            <person name="Buck C.B."/>
        </authorList>
    </citation>
    <scope>NUCLEOTIDE SEQUENCE</scope>
    <source>
        <strain evidence="1">CtFbs2</strain>
    </source>
</reference>
<organism evidence="1">
    <name type="scientific">Siphoviridae sp. ctFbs2</name>
    <dbReference type="NCBI Taxonomy" id="2826213"/>
    <lineage>
        <taxon>Viruses</taxon>
        <taxon>Duplodnaviria</taxon>
        <taxon>Heunggongvirae</taxon>
        <taxon>Uroviricota</taxon>
        <taxon>Caudoviricetes</taxon>
    </lineage>
</organism>
<dbReference type="InterPro" id="IPR038666">
    <property type="entry name" value="SSP1_head-tail_sf"/>
</dbReference>
<dbReference type="Gene3D" id="2.40.10.270">
    <property type="entry name" value="Bacteriophage SPP1 head-tail adaptor protein"/>
    <property type="match status" value="1"/>
</dbReference>
<dbReference type="EMBL" id="BK015193">
    <property type="protein sequence ID" value="DAD95485.1"/>
    <property type="molecule type" value="Genomic_DNA"/>
</dbReference>
<dbReference type="Pfam" id="PF05521">
    <property type="entry name" value="Phage_HCP"/>
    <property type="match status" value="1"/>
</dbReference>
<sequence length="115" mass="12780">MTLIDSFKEPCVFMEKKRVSDGEGGWTTTWVDGAAFDAAIVRDTTLAARVAEKEGVSNVYTVTTDTNARLEFHDVFKRVGDGQVFRVTSNGDDMKTPDRATFSFEQVSAEEWSLS</sequence>
<protein>
    <submittedName>
        <fullName evidence="1">Head closure knob</fullName>
    </submittedName>
</protein>
<name>A0A8S5NKZ8_9CAUD</name>
<accession>A0A8S5NKZ8</accession>
<dbReference type="InterPro" id="IPR008767">
    <property type="entry name" value="Phage_SPP1_head-tail_adaptor"/>
</dbReference>